<dbReference type="AlphaFoldDB" id="A0A4P7NS84"/>
<gene>
    <name evidence="4" type="ORF">PoMZ_06874</name>
</gene>
<protein>
    <recommendedName>
        <fullName evidence="3">LysM domain-containing protein</fullName>
    </recommendedName>
</protein>
<evidence type="ECO:0000256" key="2">
    <source>
        <dbReference type="SAM" id="SignalP"/>
    </source>
</evidence>
<reference evidence="4 5" key="1">
    <citation type="journal article" date="2019" name="Mol. Biol. Evol.">
        <title>Blast fungal genomes show frequent chromosomal changes, gene gains and losses, and effector gene turnover.</title>
        <authorList>
            <person name="Gomez Luciano L.B."/>
            <person name="Jason Tsai I."/>
            <person name="Chuma I."/>
            <person name="Tosa Y."/>
            <person name="Chen Y.H."/>
            <person name="Li J.Y."/>
            <person name="Li M.Y."/>
            <person name="Jade Lu M.Y."/>
            <person name="Nakayashiki H."/>
            <person name="Li W.H."/>
        </authorList>
    </citation>
    <scope>NUCLEOTIDE SEQUENCE [LARGE SCALE GENOMIC DNA]</scope>
    <source>
        <strain evidence="4">MZ5-1-6</strain>
    </source>
</reference>
<sequence length="281" mass="32436">MRASITYMSFLWLVPGTTAGIIPSYLLPPIIGDLMNEDKSQAGAPQTPELLPGSPYCVQAYEVNAGDTCASIAKQHGLFKEQVQIWSPVAKDEGCDSLPVGSRICVAVANEPEPLRWTPEKQAAANEAALKKLAEEEKKRKEDEEKARKKKQDEEREKKEEEERKKKEEEERKKKEEEEEKKKAEEFEKRKIPMVRNGKVVYPEPEGGKYPFVYFGRGSVPGRREEWSYAMYFMDRPNDYRLSHIAEYDDRCTFFTLEVIKEPMGEVFTPDKWTDRAMVWP</sequence>
<proteinExistence type="predicted"/>
<dbReference type="SUPFAM" id="SSF54106">
    <property type="entry name" value="LysM domain"/>
    <property type="match status" value="1"/>
</dbReference>
<feature type="region of interest" description="Disordered" evidence="1">
    <location>
        <begin position="136"/>
        <end position="186"/>
    </location>
</feature>
<dbReference type="PROSITE" id="PS51782">
    <property type="entry name" value="LYSM"/>
    <property type="match status" value="1"/>
</dbReference>
<evidence type="ECO:0000259" key="3">
    <source>
        <dbReference type="PROSITE" id="PS51782"/>
    </source>
</evidence>
<organism evidence="4 5">
    <name type="scientific">Pyricularia oryzae</name>
    <name type="common">Rice blast fungus</name>
    <name type="synonym">Magnaporthe oryzae</name>
    <dbReference type="NCBI Taxonomy" id="318829"/>
    <lineage>
        <taxon>Eukaryota</taxon>
        <taxon>Fungi</taxon>
        <taxon>Dikarya</taxon>
        <taxon>Ascomycota</taxon>
        <taxon>Pezizomycotina</taxon>
        <taxon>Sordariomycetes</taxon>
        <taxon>Sordariomycetidae</taxon>
        <taxon>Magnaporthales</taxon>
        <taxon>Pyriculariaceae</taxon>
        <taxon>Pyricularia</taxon>
    </lineage>
</organism>
<dbReference type="Proteomes" id="UP000294847">
    <property type="component" value="Chromosome 6"/>
</dbReference>
<evidence type="ECO:0000256" key="1">
    <source>
        <dbReference type="SAM" id="MobiDB-lite"/>
    </source>
</evidence>
<dbReference type="InterPro" id="IPR036779">
    <property type="entry name" value="LysM_dom_sf"/>
</dbReference>
<evidence type="ECO:0000313" key="5">
    <source>
        <dbReference type="Proteomes" id="UP000294847"/>
    </source>
</evidence>
<feature type="chain" id="PRO_5020265476" description="LysM domain-containing protein" evidence="2">
    <location>
        <begin position="20"/>
        <end position="281"/>
    </location>
</feature>
<dbReference type="EMBL" id="CP034209">
    <property type="protein sequence ID" value="QBZ65169.1"/>
    <property type="molecule type" value="Genomic_DNA"/>
</dbReference>
<accession>A0A4P7NS84</accession>
<dbReference type="Gene3D" id="3.10.350.10">
    <property type="entry name" value="LysM domain"/>
    <property type="match status" value="1"/>
</dbReference>
<dbReference type="CDD" id="cd00118">
    <property type="entry name" value="LysM"/>
    <property type="match status" value="1"/>
</dbReference>
<dbReference type="InterPro" id="IPR018392">
    <property type="entry name" value="LysM"/>
</dbReference>
<feature type="domain" description="LysM" evidence="3">
    <location>
        <begin position="59"/>
        <end position="106"/>
    </location>
</feature>
<keyword evidence="2" id="KW-0732">Signal</keyword>
<evidence type="ECO:0000313" key="4">
    <source>
        <dbReference type="EMBL" id="QBZ65169.1"/>
    </source>
</evidence>
<feature type="signal peptide" evidence="2">
    <location>
        <begin position="1"/>
        <end position="19"/>
    </location>
</feature>
<name>A0A4P7NS84_PYROR</name>